<keyword evidence="1" id="KW-0472">Membrane</keyword>
<dbReference type="OrthoDB" id="201504at2759"/>
<dbReference type="PANTHER" id="PTHR32251:SF23">
    <property type="entry name" value="3-OXO-5-ALPHA-STEROID 4-DEHYDROGENASE (DUF1295)"/>
    <property type="match status" value="1"/>
</dbReference>
<feature type="transmembrane region" description="Helical" evidence="1">
    <location>
        <begin position="114"/>
        <end position="140"/>
    </location>
</feature>
<reference evidence="3" key="1">
    <citation type="journal article" date="2018" name="Nat. Microbiol.">
        <title>Leveraging single-cell genomics to expand the fungal tree of life.</title>
        <authorList>
            <person name="Ahrendt S.R."/>
            <person name="Quandt C.A."/>
            <person name="Ciobanu D."/>
            <person name="Clum A."/>
            <person name="Salamov A."/>
            <person name="Andreopoulos B."/>
            <person name="Cheng J.F."/>
            <person name="Woyke T."/>
            <person name="Pelin A."/>
            <person name="Henrissat B."/>
            <person name="Reynolds N.K."/>
            <person name="Benny G.L."/>
            <person name="Smith M.E."/>
            <person name="James T.Y."/>
            <person name="Grigoriev I.V."/>
        </authorList>
    </citation>
    <scope>NUCLEOTIDE SEQUENCE [LARGE SCALE GENOMIC DNA]</scope>
    <source>
        <strain evidence="3">RSA 1356</strain>
    </source>
</reference>
<dbReference type="PANTHER" id="PTHR32251">
    <property type="entry name" value="3-OXO-5-ALPHA-STEROID 4-DEHYDROGENASE"/>
    <property type="match status" value="1"/>
</dbReference>
<gene>
    <name evidence="2" type="ORF">THASP1DRAFT_10000</name>
</gene>
<keyword evidence="3" id="KW-1185">Reference proteome</keyword>
<dbReference type="Pfam" id="PF06966">
    <property type="entry name" value="DUF1295"/>
    <property type="match status" value="1"/>
</dbReference>
<dbReference type="GO" id="GO:0016020">
    <property type="term" value="C:membrane"/>
    <property type="evidence" value="ECO:0007669"/>
    <property type="project" value="TreeGrafter"/>
</dbReference>
<feature type="non-terminal residue" evidence="2">
    <location>
        <position position="1"/>
    </location>
</feature>
<evidence type="ECO:0000256" key="1">
    <source>
        <dbReference type="SAM" id="Phobius"/>
    </source>
</evidence>
<dbReference type="AlphaFoldDB" id="A0A4P9XWR6"/>
<sequence>YAEADPLLVLFTAAALVAVFCWTGSLLTRHYSWIDRLWSLLPPAYALYFVQLDAPSTSAEEPPRVDGLTGNPRLLLVTCLITAWGARLTFNYWRKGGYAFGSEDYRWHHVQASIPSWAFQLLNLVFIAAFQCWLLAAITAPVYVCWRAGFTSWSWMDVGTTAVFLAALIGETIADEQQWRFHQRKHAFEGAAGKQRRRSSDPVAVVDQDVRNGFLTAGLWRYSRHPNFFCEQAIWCAVYGFGTAATGQWVRWDVAGAALLLLLFQGSTHLTERITAAKYPAYAVYQRTTSRLAP</sequence>
<dbReference type="Gene3D" id="1.20.120.1630">
    <property type="match status" value="1"/>
</dbReference>
<feature type="non-terminal residue" evidence="2">
    <location>
        <position position="294"/>
    </location>
</feature>
<evidence type="ECO:0000313" key="2">
    <source>
        <dbReference type="EMBL" id="RKP10766.1"/>
    </source>
</evidence>
<keyword evidence="1" id="KW-0812">Transmembrane</keyword>
<dbReference type="Proteomes" id="UP000271241">
    <property type="component" value="Unassembled WGS sequence"/>
</dbReference>
<dbReference type="InterPro" id="IPR010721">
    <property type="entry name" value="UstE-like"/>
</dbReference>
<dbReference type="EMBL" id="KZ992438">
    <property type="protein sequence ID" value="RKP10766.1"/>
    <property type="molecule type" value="Genomic_DNA"/>
</dbReference>
<name>A0A4P9XWR6_9FUNG</name>
<evidence type="ECO:0008006" key="4">
    <source>
        <dbReference type="Google" id="ProtNLM"/>
    </source>
</evidence>
<accession>A0A4P9XWR6</accession>
<evidence type="ECO:0000313" key="3">
    <source>
        <dbReference type="Proteomes" id="UP000271241"/>
    </source>
</evidence>
<proteinExistence type="predicted"/>
<protein>
    <recommendedName>
        <fullName evidence="4">Steroid 5-alpha reductase C-terminal domain-containing protein</fullName>
    </recommendedName>
</protein>
<keyword evidence="1" id="KW-1133">Transmembrane helix</keyword>
<feature type="transmembrane region" description="Helical" evidence="1">
    <location>
        <begin position="6"/>
        <end position="25"/>
    </location>
</feature>
<organism evidence="2 3">
    <name type="scientific">Thamnocephalis sphaerospora</name>
    <dbReference type="NCBI Taxonomy" id="78915"/>
    <lineage>
        <taxon>Eukaryota</taxon>
        <taxon>Fungi</taxon>
        <taxon>Fungi incertae sedis</taxon>
        <taxon>Zoopagomycota</taxon>
        <taxon>Zoopagomycotina</taxon>
        <taxon>Zoopagomycetes</taxon>
        <taxon>Zoopagales</taxon>
        <taxon>Sigmoideomycetaceae</taxon>
        <taxon>Thamnocephalis</taxon>
    </lineage>
</organism>